<dbReference type="HOGENOM" id="CLU_848036_0_0_1"/>
<reference evidence="7 9" key="2">
    <citation type="journal article" date="2013" name="Nature">
        <title>Insights into bilaterian evolution from three spiralian genomes.</title>
        <authorList>
            <person name="Simakov O."/>
            <person name="Marletaz F."/>
            <person name="Cho S.J."/>
            <person name="Edsinger-Gonzales E."/>
            <person name="Havlak P."/>
            <person name="Hellsten U."/>
            <person name="Kuo D.H."/>
            <person name="Larsson T."/>
            <person name="Lv J."/>
            <person name="Arendt D."/>
            <person name="Savage R."/>
            <person name="Osoegawa K."/>
            <person name="de Jong P."/>
            <person name="Grimwood J."/>
            <person name="Chapman J.A."/>
            <person name="Shapiro H."/>
            <person name="Aerts A."/>
            <person name="Otillar R.P."/>
            <person name="Terry A.Y."/>
            <person name="Boore J.L."/>
            <person name="Grigoriev I.V."/>
            <person name="Lindberg D.R."/>
            <person name="Seaver E.C."/>
            <person name="Weisblat D.A."/>
            <person name="Putnam N.H."/>
            <person name="Rokhsar D.S."/>
        </authorList>
    </citation>
    <scope>NUCLEOTIDE SEQUENCE</scope>
</reference>
<dbReference type="InterPro" id="IPR047153">
    <property type="entry name" value="TRIM45/56/19-like"/>
</dbReference>
<evidence type="ECO:0000259" key="5">
    <source>
        <dbReference type="PROSITE" id="PS50089"/>
    </source>
</evidence>
<dbReference type="Proteomes" id="UP000015101">
    <property type="component" value="Unassembled WGS sequence"/>
</dbReference>
<protein>
    <recommendedName>
        <fullName evidence="10">B box-type domain-containing protein</fullName>
    </recommendedName>
</protein>
<dbReference type="OMA" id="LYKSANC"/>
<keyword evidence="3" id="KW-0862">Zinc</keyword>
<dbReference type="RefSeq" id="XP_009011495.1">
    <property type="nucleotide sequence ID" value="XM_009013247.1"/>
</dbReference>
<keyword evidence="9" id="KW-1185">Reference proteome</keyword>
<dbReference type="InParanoid" id="T1FK01"/>
<feature type="domain" description="RING-type" evidence="5">
    <location>
        <begin position="6"/>
        <end position="45"/>
    </location>
</feature>
<dbReference type="PROSITE" id="PS50119">
    <property type="entry name" value="ZF_BBOX"/>
    <property type="match status" value="2"/>
</dbReference>
<evidence type="ECO:0008006" key="10">
    <source>
        <dbReference type="Google" id="ProtNLM"/>
    </source>
</evidence>
<dbReference type="AlphaFoldDB" id="T1FK01"/>
<dbReference type="EnsemblMetazoa" id="HelroT183655">
    <property type="protein sequence ID" value="HelroP183655"/>
    <property type="gene ID" value="HelroG183655"/>
</dbReference>
<proteinExistence type="predicted"/>
<dbReference type="GO" id="GO:0008270">
    <property type="term" value="F:zinc ion binding"/>
    <property type="evidence" value="ECO:0007669"/>
    <property type="project" value="UniProtKB-KW"/>
</dbReference>
<evidence type="ECO:0000259" key="6">
    <source>
        <dbReference type="PROSITE" id="PS50119"/>
    </source>
</evidence>
<reference evidence="8" key="3">
    <citation type="submission" date="2015-06" db="UniProtKB">
        <authorList>
            <consortium name="EnsemblMetazoa"/>
        </authorList>
    </citation>
    <scope>IDENTIFICATION</scope>
</reference>
<evidence type="ECO:0000256" key="1">
    <source>
        <dbReference type="ARBA" id="ARBA00022723"/>
    </source>
</evidence>
<feature type="domain" description="B box-type" evidence="6">
    <location>
        <begin position="75"/>
        <end position="121"/>
    </location>
</feature>
<accession>T1FK01</accession>
<dbReference type="STRING" id="6412.T1FK01"/>
<dbReference type="OrthoDB" id="6100019at2759"/>
<reference evidence="9" key="1">
    <citation type="submission" date="2012-12" db="EMBL/GenBank/DDBJ databases">
        <authorList>
            <person name="Hellsten U."/>
            <person name="Grimwood J."/>
            <person name="Chapman J.A."/>
            <person name="Shapiro H."/>
            <person name="Aerts A."/>
            <person name="Otillar R.P."/>
            <person name="Terry A.Y."/>
            <person name="Boore J.L."/>
            <person name="Simakov O."/>
            <person name="Marletaz F."/>
            <person name="Cho S.-J."/>
            <person name="Edsinger-Gonzales E."/>
            <person name="Havlak P."/>
            <person name="Kuo D.-H."/>
            <person name="Larsson T."/>
            <person name="Lv J."/>
            <person name="Arendt D."/>
            <person name="Savage R."/>
            <person name="Osoegawa K."/>
            <person name="de Jong P."/>
            <person name="Lindberg D.R."/>
            <person name="Seaver E.C."/>
            <person name="Weisblat D.A."/>
            <person name="Putnam N.H."/>
            <person name="Grigoriev I.V."/>
            <person name="Rokhsar D.S."/>
        </authorList>
    </citation>
    <scope>NUCLEOTIDE SEQUENCE</scope>
</reference>
<dbReference type="PROSITE" id="PS50089">
    <property type="entry name" value="ZF_RING_2"/>
    <property type="match status" value="1"/>
</dbReference>
<dbReference type="InterPro" id="IPR013083">
    <property type="entry name" value="Znf_RING/FYVE/PHD"/>
</dbReference>
<dbReference type="PANTHER" id="PTHR25462">
    <property type="entry name" value="BONUS, ISOFORM C-RELATED"/>
    <property type="match status" value="1"/>
</dbReference>
<dbReference type="InterPro" id="IPR000315">
    <property type="entry name" value="Znf_B-box"/>
</dbReference>
<dbReference type="Gene3D" id="3.30.160.60">
    <property type="entry name" value="Classic Zinc Finger"/>
    <property type="match status" value="1"/>
</dbReference>
<dbReference type="GeneID" id="20209150"/>
<dbReference type="EMBL" id="AMQM01008917">
    <property type="status" value="NOT_ANNOTATED_CDS"/>
    <property type="molecule type" value="Genomic_DNA"/>
</dbReference>
<dbReference type="EMBL" id="KB095875">
    <property type="protein sequence ID" value="ESO10433.1"/>
    <property type="molecule type" value="Genomic_DNA"/>
</dbReference>
<name>T1FK01_HELRO</name>
<dbReference type="CDD" id="cd00021">
    <property type="entry name" value="Bbox_SF"/>
    <property type="match status" value="1"/>
</dbReference>
<dbReference type="InterPro" id="IPR001841">
    <property type="entry name" value="Znf_RING"/>
</dbReference>
<feature type="domain" description="B box-type" evidence="6">
    <location>
        <begin position="133"/>
        <end position="173"/>
    </location>
</feature>
<evidence type="ECO:0000313" key="8">
    <source>
        <dbReference type="EnsemblMetazoa" id="HelroP183655"/>
    </source>
</evidence>
<gene>
    <name evidence="8" type="primary">20209150</name>
    <name evidence="7" type="ORF">HELRODRAFT_183655</name>
</gene>
<dbReference type="PANTHER" id="PTHR25462:SF305">
    <property type="entry name" value="RING-TYPE DOMAIN-CONTAINING PROTEIN"/>
    <property type="match status" value="1"/>
</dbReference>
<dbReference type="Gene3D" id="3.30.40.10">
    <property type="entry name" value="Zinc/RING finger domain, C3HC4 (zinc finger)"/>
    <property type="match status" value="1"/>
</dbReference>
<dbReference type="GO" id="GO:0061630">
    <property type="term" value="F:ubiquitin protein ligase activity"/>
    <property type="evidence" value="ECO:0000318"/>
    <property type="project" value="GO_Central"/>
</dbReference>
<organism evidence="8 9">
    <name type="scientific">Helobdella robusta</name>
    <name type="common">Californian leech</name>
    <dbReference type="NCBI Taxonomy" id="6412"/>
    <lineage>
        <taxon>Eukaryota</taxon>
        <taxon>Metazoa</taxon>
        <taxon>Spiralia</taxon>
        <taxon>Lophotrochozoa</taxon>
        <taxon>Annelida</taxon>
        <taxon>Clitellata</taxon>
        <taxon>Hirudinea</taxon>
        <taxon>Rhynchobdellida</taxon>
        <taxon>Glossiphoniidae</taxon>
        <taxon>Helobdella</taxon>
    </lineage>
</organism>
<evidence type="ECO:0000256" key="3">
    <source>
        <dbReference type="ARBA" id="ARBA00022833"/>
    </source>
</evidence>
<evidence type="ECO:0000256" key="2">
    <source>
        <dbReference type="ARBA" id="ARBA00022771"/>
    </source>
</evidence>
<dbReference type="CTD" id="20209150"/>
<dbReference type="SUPFAM" id="SSF57845">
    <property type="entry name" value="B-box zinc-binding domain"/>
    <property type="match status" value="1"/>
</dbReference>
<evidence type="ECO:0000313" key="9">
    <source>
        <dbReference type="Proteomes" id="UP000015101"/>
    </source>
</evidence>
<dbReference type="KEGG" id="hro:HELRODRAFT_183655"/>
<dbReference type="GO" id="GO:0005654">
    <property type="term" value="C:nucleoplasm"/>
    <property type="evidence" value="ECO:0000318"/>
    <property type="project" value="GO_Central"/>
</dbReference>
<keyword evidence="1" id="KW-0479">Metal-binding</keyword>
<dbReference type="Pfam" id="PF00643">
    <property type="entry name" value="zf-B_box"/>
    <property type="match status" value="1"/>
</dbReference>
<evidence type="ECO:0000256" key="4">
    <source>
        <dbReference type="PROSITE-ProRule" id="PRU00024"/>
    </source>
</evidence>
<evidence type="ECO:0000313" key="7">
    <source>
        <dbReference type="EMBL" id="ESO10433.1"/>
    </source>
</evidence>
<sequence length="328" mass="38309">MSSSQCSFCNRNEITKILPCRHSNCLSCLELFSENSDNITCLTCQKSYGRPEDLYSIPNNEFGVRLEKVVRYLKNDGGFCKKCLKNPAKKYCMMCKQTFCFDCLDLHNEVETNKSHDAFDVELFRQTYVLNRFKYRVCAFHDQDVDIYCKKCDGYYCSKCFIHGHKTHEFVVAEAKVKEEKKNLESEIEKRKVILDQVVKMISELNTNHHMGDLKLRWEYQTDPKKAEPKNNQLQLMATAVEKFNDAIQQGGHSLYKSANCMKEYLELQILSLEKTSEFLSLNTIIDYKCLNLPFPNYCQLVLKYAKITHCRFRLAKLVKKLNEEANS</sequence>
<keyword evidence="2 4" id="KW-0863">Zinc-finger</keyword>